<sequence length="192" mass="22071">MSSQLSDRAKQLIAKARIVSFTSWTRSHPNEVIQIFQDADNEGRYLRDRDLAQIQTLSSSPLPWIEVVKTLRDRAPEIVDTAREQVLAQYPAIAQPGGDLYPPIRAESCWRDFWHFLRCITYGIAGNNPQYLSQDGLKNMELLYQELRVPLKAMILGLENLKTASLKHITPKAEIAPYFDSLIRELRQFQSQ</sequence>
<evidence type="ECO:0000256" key="1">
    <source>
        <dbReference type="ARBA" id="ARBA00004170"/>
    </source>
</evidence>
<gene>
    <name evidence="14" type="ORF">IQ249_06995</name>
</gene>
<dbReference type="PANTHER" id="PTHR34011:SF2">
    <property type="entry name" value="ALLOPHYCOCYANIN ALPHA CHAIN"/>
    <property type="match status" value="1"/>
</dbReference>
<dbReference type="CDD" id="cd12130">
    <property type="entry name" value="Apl"/>
    <property type="match status" value="1"/>
</dbReference>
<evidence type="ECO:0000256" key="3">
    <source>
        <dbReference type="ARBA" id="ARBA00022448"/>
    </source>
</evidence>
<keyword evidence="11 13" id="KW-0089">Bile pigment</keyword>
<dbReference type="GO" id="GO:0030089">
    <property type="term" value="C:phycobilisome"/>
    <property type="evidence" value="ECO:0007669"/>
    <property type="project" value="UniProtKB-KW"/>
</dbReference>
<evidence type="ECO:0000256" key="12">
    <source>
        <dbReference type="PIRSR" id="PIRSR000081-1"/>
    </source>
</evidence>
<name>A0A8J7DV93_9CYAN</name>
<dbReference type="Pfam" id="PF00502">
    <property type="entry name" value="Phycobilisome"/>
    <property type="match status" value="1"/>
</dbReference>
<keyword evidence="5" id="KW-0042">Antenna complex</keyword>
<feature type="binding site" evidence="12">
    <location>
        <position position="109"/>
    </location>
    <ligand>
        <name>(2R,3E)-phycocyanobilin</name>
        <dbReference type="ChEBI" id="CHEBI:85275"/>
        <label>1</label>
    </ligand>
</feature>
<evidence type="ECO:0000256" key="7">
    <source>
        <dbReference type="ARBA" id="ARBA00022982"/>
    </source>
</evidence>
<dbReference type="SUPFAM" id="SSF46458">
    <property type="entry name" value="Globin-like"/>
    <property type="match status" value="1"/>
</dbReference>
<evidence type="ECO:0000256" key="10">
    <source>
        <dbReference type="ARBA" id="ARBA00023136"/>
    </source>
</evidence>
<evidence type="ECO:0000256" key="6">
    <source>
        <dbReference type="ARBA" id="ARBA00022738"/>
    </source>
</evidence>
<evidence type="ECO:0000256" key="8">
    <source>
        <dbReference type="ARBA" id="ARBA00022991"/>
    </source>
</evidence>
<dbReference type="PANTHER" id="PTHR34011">
    <property type="entry name" value="PHYCOBILISOME 32.1 KDA LINKER POLYPEPTIDE, PHYCOCYANIN-ASSOCIATED, ROD 2-RELATED"/>
    <property type="match status" value="1"/>
</dbReference>
<organism evidence="14 15">
    <name type="scientific">Lusitaniella coriacea LEGE 07157</name>
    <dbReference type="NCBI Taxonomy" id="945747"/>
    <lineage>
        <taxon>Bacteria</taxon>
        <taxon>Bacillati</taxon>
        <taxon>Cyanobacteriota</taxon>
        <taxon>Cyanophyceae</taxon>
        <taxon>Spirulinales</taxon>
        <taxon>Lusitaniellaceae</taxon>
        <taxon>Lusitaniella</taxon>
    </lineage>
</organism>
<keyword evidence="10 13" id="KW-0472">Membrane</keyword>
<evidence type="ECO:0000256" key="5">
    <source>
        <dbReference type="ARBA" id="ARBA00022549"/>
    </source>
</evidence>
<keyword evidence="15" id="KW-1185">Reference proteome</keyword>
<dbReference type="EMBL" id="JADEWZ010000008">
    <property type="protein sequence ID" value="MBE9115641.1"/>
    <property type="molecule type" value="Genomic_DNA"/>
</dbReference>
<keyword evidence="3 13" id="KW-0813">Transport</keyword>
<dbReference type="Gene3D" id="1.10.490.20">
    <property type="entry name" value="Phycocyanins"/>
    <property type="match status" value="1"/>
</dbReference>
<protein>
    <submittedName>
        <fullName evidence="14">Phycobilisome protein</fullName>
    </submittedName>
</protein>
<dbReference type="GO" id="GO:0015979">
    <property type="term" value="P:photosynthesis"/>
    <property type="evidence" value="ECO:0007669"/>
    <property type="project" value="UniProtKB-KW"/>
</dbReference>
<evidence type="ECO:0000256" key="9">
    <source>
        <dbReference type="ARBA" id="ARBA00023078"/>
    </source>
</evidence>
<evidence type="ECO:0000256" key="11">
    <source>
        <dbReference type="ARBA" id="ARBA00023307"/>
    </source>
</evidence>
<dbReference type="Proteomes" id="UP000654482">
    <property type="component" value="Unassembled WGS sequence"/>
</dbReference>
<dbReference type="PIRSF" id="PIRSF000081">
    <property type="entry name" value="Phycocyanin"/>
    <property type="match status" value="1"/>
</dbReference>
<keyword evidence="4 13" id="KW-0602">Photosynthesis</keyword>
<comment type="caution">
    <text evidence="14">The sequence shown here is derived from an EMBL/GenBank/DDBJ whole genome shotgun (WGS) entry which is preliminary data.</text>
</comment>
<keyword evidence="6 13" id="KW-0605">Phycobilisome</keyword>
<evidence type="ECO:0000313" key="14">
    <source>
        <dbReference type="EMBL" id="MBE9115641.1"/>
    </source>
</evidence>
<dbReference type="AlphaFoldDB" id="A0A8J7DV93"/>
<reference evidence="14" key="1">
    <citation type="submission" date="2020-10" db="EMBL/GenBank/DDBJ databases">
        <authorList>
            <person name="Castelo-Branco R."/>
            <person name="Eusebio N."/>
            <person name="Adriana R."/>
            <person name="Vieira A."/>
            <person name="Brugerolle De Fraissinette N."/>
            <person name="Rezende De Castro R."/>
            <person name="Schneider M.P."/>
            <person name="Vasconcelos V."/>
            <person name="Leao P.N."/>
        </authorList>
    </citation>
    <scope>NUCLEOTIDE SEQUENCE</scope>
    <source>
        <strain evidence="14">LEGE 07157</strain>
    </source>
</reference>
<dbReference type="InterPro" id="IPR038719">
    <property type="entry name" value="Phycobilisome_asu/bsu_sf"/>
</dbReference>
<keyword evidence="7 13" id="KW-0249">Electron transport</keyword>
<keyword evidence="8 13" id="KW-0157">Chromophore</keyword>
<accession>A0A8J7DV93</accession>
<evidence type="ECO:0000256" key="13">
    <source>
        <dbReference type="RuleBase" id="RU004438"/>
    </source>
</evidence>
<dbReference type="InterPro" id="IPR012128">
    <property type="entry name" value="Phycobilisome_asu/bsu"/>
</dbReference>
<proteinExistence type="inferred from homology"/>
<dbReference type="InterPro" id="IPR009050">
    <property type="entry name" value="Globin-like_sf"/>
</dbReference>
<evidence type="ECO:0000256" key="4">
    <source>
        <dbReference type="ARBA" id="ARBA00022531"/>
    </source>
</evidence>
<dbReference type="GO" id="GO:0031676">
    <property type="term" value="C:plasma membrane-derived thylakoid membrane"/>
    <property type="evidence" value="ECO:0007669"/>
    <property type="project" value="UniProtKB-SubCell"/>
</dbReference>
<comment type="similarity">
    <text evidence="2 13">Belongs to the phycobiliprotein family.</text>
</comment>
<dbReference type="RefSeq" id="WP_194028732.1">
    <property type="nucleotide sequence ID" value="NZ_JADEWZ010000008.1"/>
</dbReference>
<comment type="subcellular location">
    <subcellularLocation>
        <location evidence="13">Cellular thylakoid membrane</location>
        <topology evidence="13">Peripheral membrane protein</topology>
        <orientation evidence="13">Cytoplasmic side</orientation>
    </subcellularLocation>
    <subcellularLocation>
        <location evidence="1">Membrane</location>
        <topology evidence="1">Peripheral membrane protein</topology>
    </subcellularLocation>
</comment>
<keyword evidence="9 13" id="KW-0793">Thylakoid</keyword>
<evidence type="ECO:0000313" key="15">
    <source>
        <dbReference type="Proteomes" id="UP000654482"/>
    </source>
</evidence>
<evidence type="ECO:0000256" key="2">
    <source>
        <dbReference type="ARBA" id="ARBA00008182"/>
    </source>
</evidence>